<comment type="caution">
    <text evidence="1">The sequence shown here is derived from an EMBL/GenBank/DDBJ whole genome shotgun (WGS) entry which is preliminary data.</text>
</comment>
<organism evidence="1 2">
    <name type="scientific">Corymbia citriodora subsp. variegata</name>
    <dbReference type="NCBI Taxonomy" id="360336"/>
    <lineage>
        <taxon>Eukaryota</taxon>
        <taxon>Viridiplantae</taxon>
        <taxon>Streptophyta</taxon>
        <taxon>Embryophyta</taxon>
        <taxon>Tracheophyta</taxon>
        <taxon>Spermatophyta</taxon>
        <taxon>Magnoliopsida</taxon>
        <taxon>eudicotyledons</taxon>
        <taxon>Gunneridae</taxon>
        <taxon>Pentapetalae</taxon>
        <taxon>rosids</taxon>
        <taxon>malvids</taxon>
        <taxon>Myrtales</taxon>
        <taxon>Myrtaceae</taxon>
        <taxon>Myrtoideae</taxon>
        <taxon>Eucalypteae</taxon>
        <taxon>Corymbia</taxon>
    </lineage>
</organism>
<accession>A0A8T0CKT9</accession>
<gene>
    <name evidence="1" type="ORF">BT93_L2500</name>
</gene>
<keyword evidence="2" id="KW-1185">Reference proteome</keyword>
<evidence type="ECO:0000313" key="2">
    <source>
        <dbReference type="Proteomes" id="UP000806378"/>
    </source>
</evidence>
<evidence type="ECO:0000313" key="1">
    <source>
        <dbReference type="EMBL" id="KAF7847864.1"/>
    </source>
</evidence>
<reference evidence="1" key="1">
    <citation type="submission" date="2020-05" db="EMBL/GenBank/DDBJ databases">
        <title>WGS assembly of Corymbia citriodora subspecies variegata.</title>
        <authorList>
            <person name="Barry K."/>
            <person name="Hundley H."/>
            <person name="Shu S."/>
            <person name="Jenkins J."/>
            <person name="Grimwood J."/>
            <person name="Baten A."/>
        </authorList>
    </citation>
    <scope>NUCLEOTIDE SEQUENCE</scope>
    <source>
        <strain evidence="1">CV2-018</strain>
    </source>
</reference>
<dbReference type="Proteomes" id="UP000806378">
    <property type="component" value="Unassembled WGS sequence"/>
</dbReference>
<dbReference type="AlphaFoldDB" id="A0A8T0CKT9"/>
<name>A0A8T0CKT9_CORYI</name>
<dbReference type="OrthoDB" id="10559901at2759"/>
<protein>
    <submittedName>
        <fullName evidence="1">Uncharacterized protein</fullName>
    </submittedName>
</protein>
<dbReference type="EMBL" id="MU090449">
    <property type="protein sequence ID" value="KAF7847864.1"/>
    <property type="molecule type" value="Genomic_DNA"/>
</dbReference>
<sequence>MCFVHRSIGNWNVELSWLKQTTKGSDFHECLLMLLWSFAFISGEPGTPSCIQSLPLVDAVIQTVRFTVEHCFKGCRDSQSRITLSCMHLKLCSAEKWFGGGAPLYLWMSRSVVSIMQQL</sequence>
<proteinExistence type="predicted"/>
<dbReference type="Gramene" id="rna-gnl|WGS:JABURB|Cocit.L2500.1">
    <property type="protein sequence ID" value="cds-KAF7847864.1"/>
    <property type="gene ID" value="gene-BT93_L2500"/>
</dbReference>